<reference evidence="3 4" key="1">
    <citation type="submission" date="2013-09" db="EMBL/GenBank/DDBJ databases">
        <title>Corchorus capsularis genome sequencing.</title>
        <authorList>
            <person name="Alam M."/>
            <person name="Haque M.S."/>
            <person name="Islam M.S."/>
            <person name="Emdad E.M."/>
            <person name="Islam M.M."/>
            <person name="Ahmed B."/>
            <person name="Halim A."/>
            <person name="Hossen Q.M.M."/>
            <person name="Hossain M.Z."/>
            <person name="Ahmed R."/>
            <person name="Khan M.M."/>
            <person name="Islam R."/>
            <person name="Rashid M.M."/>
            <person name="Khan S.A."/>
            <person name="Rahman M.S."/>
            <person name="Alam M."/>
        </authorList>
    </citation>
    <scope>NUCLEOTIDE SEQUENCE [LARGE SCALE GENOMIC DNA]</scope>
    <source>
        <strain evidence="4">cv. CVL-1</strain>
        <tissue evidence="3">Whole seedling</tissue>
    </source>
</reference>
<comment type="caution">
    <text evidence="3">The sequence shown here is derived from an EMBL/GenBank/DDBJ whole genome shotgun (WGS) entry which is preliminary data.</text>
</comment>
<keyword evidence="2" id="KW-0812">Transmembrane</keyword>
<feature type="compositionally biased region" description="Basic residues" evidence="1">
    <location>
        <begin position="50"/>
        <end position="62"/>
    </location>
</feature>
<feature type="compositionally biased region" description="Basic residues" evidence="1">
    <location>
        <begin position="30"/>
        <end position="39"/>
    </location>
</feature>
<keyword evidence="2" id="KW-0472">Membrane</keyword>
<dbReference type="PANTHER" id="PTHR35830">
    <property type="entry name" value="OS05G0299200 PROTEIN"/>
    <property type="match status" value="1"/>
</dbReference>
<feature type="compositionally biased region" description="Polar residues" evidence="1">
    <location>
        <begin position="64"/>
        <end position="73"/>
    </location>
</feature>
<name>A0A1R3IQR3_COCAP</name>
<organism evidence="3 4">
    <name type="scientific">Corchorus capsularis</name>
    <name type="common">Jute</name>
    <dbReference type="NCBI Taxonomy" id="210143"/>
    <lineage>
        <taxon>Eukaryota</taxon>
        <taxon>Viridiplantae</taxon>
        <taxon>Streptophyta</taxon>
        <taxon>Embryophyta</taxon>
        <taxon>Tracheophyta</taxon>
        <taxon>Spermatophyta</taxon>
        <taxon>Magnoliopsida</taxon>
        <taxon>eudicotyledons</taxon>
        <taxon>Gunneridae</taxon>
        <taxon>Pentapetalae</taxon>
        <taxon>rosids</taxon>
        <taxon>malvids</taxon>
        <taxon>Malvales</taxon>
        <taxon>Malvaceae</taxon>
        <taxon>Grewioideae</taxon>
        <taxon>Apeibeae</taxon>
        <taxon>Corchorus</taxon>
    </lineage>
</organism>
<evidence type="ECO:0000313" key="4">
    <source>
        <dbReference type="Proteomes" id="UP000188268"/>
    </source>
</evidence>
<dbReference type="OMA" id="RICRMSG"/>
<accession>A0A1R3IQR3</accession>
<dbReference type="EMBL" id="AWWV01009658">
    <property type="protein sequence ID" value="OMO84923.1"/>
    <property type="molecule type" value="Genomic_DNA"/>
</dbReference>
<evidence type="ECO:0000256" key="1">
    <source>
        <dbReference type="SAM" id="MobiDB-lite"/>
    </source>
</evidence>
<feature type="region of interest" description="Disordered" evidence="1">
    <location>
        <begin position="27"/>
        <end position="82"/>
    </location>
</feature>
<evidence type="ECO:0000256" key="2">
    <source>
        <dbReference type="SAM" id="Phobius"/>
    </source>
</evidence>
<proteinExistence type="predicted"/>
<keyword evidence="4" id="KW-1185">Reference proteome</keyword>
<evidence type="ECO:0000313" key="3">
    <source>
        <dbReference type="EMBL" id="OMO84923.1"/>
    </source>
</evidence>
<dbReference type="PANTHER" id="PTHR35830:SF1">
    <property type="entry name" value="OS05G0299200 PROTEIN"/>
    <property type="match status" value="1"/>
</dbReference>
<dbReference type="AlphaFoldDB" id="A0A1R3IQR3"/>
<protein>
    <submittedName>
        <fullName evidence="3">Uncharacterized protein</fullName>
    </submittedName>
</protein>
<keyword evidence="2" id="KW-1133">Transmembrane helix</keyword>
<dbReference type="OrthoDB" id="1898167at2759"/>
<dbReference type="STRING" id="210143.A0A1R3IQR3"/>
<feature type="transmembrane region" description="Helical" evidence="2">
    <location>
        <begin position="141"/>
        <end position="162"/>
    </location>
</feature>
<dbReference type="Gramene" id="OMO84923">
    <property type="protein sequence ID" value="OMO84923"/>
    <property type="gene ID" value="CCACVL1_10565"/>
</dbReference>
<gene>
    <name evidence="3" type="ORF">CCACVL1_10565</name>
</gene>
<sequence length="451" mass="50309">MKCLKSQCLPPLSWRFGSPPPPLFLFSSHSHSHSHKPKLRSPQLSFSAPRRSRRSRSSRRLPTRTPNSDNPSLRRSIEFESSPDNPNVKLVLDFDQISSLSSSTLDHLVSLSRDAFHDLQNLIQIDSQTRTLQLSCRKSTLQFLAALLTCGFLTLFAFRFLIKLASTLKARFRPKPKIIVRRDRSLGGREVVVGTQGEGAAHFRALDNPLSLSTATSLTVNTTSPRPQANALPLPKWWPQPDSLPKGASVLNSEYYQTQANRLIRAIIDDRLGGKDISEEDIIQLRQICRTSGVSVSIDMTNTRDSFYRASVELVLNVCCRVPSHSTHVQIDGEDARHFLAGLAENIGLDNNRAARMVSAGVAARTRFCFLQAWAFEMQGKHTEAMLELSKICLVHRIFPPEESSPEMEMVARGLEKLLKVEQRELLMGMLVGVCNGESRRSAAEALGLVC</sequence>
<dbReference type="Proteomes" id="UP000188268">
    <property type="component" value="Unassembled WGS sequence"/>
</dbReference>